<comment type="caution">
    <text evidence="2">The sequence shown here is derived from an EMBL/GenBank/DDBJ whole genome shotgun (WGS) entry which is preliminary data.</text>
</comment>
<proteinExistence type="predicted"/>
<dbReference type="EMBL" id="JAYFSI010000002">
    <property type="protein sequence ID" value="MEA5360925.1"/>
    <property type="molecule type" value="Genomic_DNA"/>
</dbReference>
<evidence type="ECO:0000256" key="1">
    <source>
        <dbReference type="SAM" id="SignalP"/>
    </source>
</evidence>
<evidence type="ECO:0000313" key="3">
    <source>
        <dbReference type="Proteomes" id="UP001304298"/>
    </source>
</evidence>
<name>A0ABU5R5G2_9PSEU</name>
<feature type="chain" id="PRO_5046866229" evidence="1">
    <location>
        <begin position="27"/>
        <end position="146"/>
    </location>
</feature>
<sequence length="146" mass="15701">MRTAAIVTAAVAAAAFGIVAAGPAQATCRAQYACMYSNSNLGGHKYENFNSQPNWGSLRYGDANIPLWAGDGTYDNVSSMENKDTNSPIAVYYNSQYRGSCFTIRSSGTVRNFADVELSGDNHDGWAANDVMNSHHFNIACGTYYG</sequence>
<dbReference type="RefSeq" id="WP_323327491.1">
    <property type="nucleotide sequence ID" value="NZ_JAYFSI010000002.1"/>
</dbReference>
<dbReference type="Proteomes" id="UP001304298">
    <property type="component" value="Unassembled WGS sequence"/>
</dbReference>
<keyword evidence="1" id="KW-0732">Signal</keyword>
<reference evidence="2 3" key="1">
    <citation type="submission" date="2023-12" db="EMBL/GenBank/DDBJ databases">
        <title>Amycolatopsis sp. V23-08.</title>
        <authorList>
            <person name="Somphong A."/>
        </authorList>
    </citation>
    <scope>NUCLEOTIDE SEQUENCE [LARGE SCALE GENOMIC DNA]</scope>
    <source>
        <strain evidence="2 3">V23-08</strain>
    </source>
</reference>
<gene>
    <name evidence="2" type="ORF">VA596_15360</name>
</gene>
<accession>A0ABU5R5G2</accession>
<organism evidence="2 3">
    <name type="scientific">Amycolatopsis heterodermiae</name>
    <dbReference type="NCBI Taxonomy" id="3110235"/>
    <lineage>
        <taxon>Bacteria</taxon>
        <taxon>Bacillati</taxon>
        <taxon>Actinomycetota</taxon>
        <taxon>Actinomycetes</taxon>
        <taxon>Pseudonocardiales</taxon>
        <taxon>Pseudonocardiaceae</taxon>
        <taxon>Amycolatopsis</taxon>
    </lineage>
</organism>
<evidence type="ECO:0000313" key="2">
    <source>
        <dbReference type="EMBL" id="MEA5360925.1"/>
    </source>
</evidence>
<dbReference type="Pfam" id="PF03995">
    <property type="entry name" value="Inhibitor_I36"/>
    <property type="match status" value="1"/>
</dbReference>
<protein>
    <submittedName>
        <fullName evidence="2">Peptidase inhibitor family I36 protein</fullName>
    </submittedName>
</protein>
<keyword evidence="3" id="KW-1185">Reference proteome</keyword>
<dbReference type="Gene3D" id="2.60.20.10">
    <property type="entry name" value="Crystallins"/>
    <property type="match status" value="1"/>
</dbReference>
<feature type="signal peptide" evidence="1">
    <location>
        <begin position="1"/>
        <end position="26"/>
    </location>
</feature>